<proteinExistence type="predicted"/>
<accession>A0A6T9KRV8</accession>
<feature type="region of interest" description="Disordered" evidence="1">
    <location>
        <begin position="65"/>
        <end position="88"/>
    </location>
</feature>
<organism evidence="2">
    <name type="scientific">Haptolina ericina</name>
    <dbReference type="NCBI Taxonomy" id="156174"/>
    <lineage>
        <taxon>Eukaryota</taxon>
        <taxon>Haptista</taxon>
        <taxon>Haptophyta</taxon>
        <taxon>Prymnesiophyceae</taxon>
        <taxon>Prymnesiales</taxon>
        <taxon>Prymnesiaceae</taxon>
        <taxon>Haptolina</taxon>
    </lineage>
</organism>
<protein>
    <submittedName>
        <fullName evidence="2">Uncharacterized protein</fullName>
    </submittedName>
</protein>
<dbReference type="EMBL" id="HBHX01053807">
    <property type="protein sequence ID" value="CAE0133369.1"/>
    <property type="molecule type" value="Transcribed_RNA"/>
</dbReference>
<name>A0A6T9KRV8_9EUKA</name>
<evidence type="ECO:0000256" key="1">
    <source>
        <dbReference type="SAM" id="MobiDB-lite"/>
    </source>
</evidence>
<evidence type="ECO:0000313" key="3">
    <source>
        <dbReference type="EMBL" id="CAE0133369.1"/>
    </source>
</evidence>
<reference evidence="2" key="1">
    <citation type="submission" date="2021-01" db="EMBL/GenBank/DDBJ databases">
        <authorList>
            <person name="Corre E."/>
            <person name="Pelletier E."/>
            <person name="Niang G."/>
            <person name="Scheremetjew M."/>
            <person name="Finn R."/>
            <person name="Kale V."/>
            <person name="Holt S."/>
            <person name="Cochrane G."/>
            <person name="Meng A."/>
            <person name="Brown T."/>
            <person name="Cohen L."/>
        </authorList>
    </citation>
    <scope>NUCLEOTIDE SEQUENCE</scope>
    <source>
        <strain evidence="2">CCMP281</strain>
    </source>
</reference>
<dbReference type="EMBL" id="HBHX01053806">
    <property type="protein sequence ID" value="CAE0133367.1"/>
    <property type="molecule type" value="Transcribed_RNA"/>
</dbReference>
<sequence>MRPDVATRRSPSTPTHARTLTHQASWATLWPTRAPRGRLGCEEGHRTARTTRRAIAPACSAHAATTHGHACKRSSLARPPQLGDEGDELEHPLADLRLHAVGGLQQPKICRDSASHVLGRMRRARERARARRLADVWQAGRAGTGRWRRPRSGGLDLLRSFDRHEILKHQPSGGGQRGG</sequence>
<evidence type="ECO:0000313" key="2">
    <source>
        <dbReference type="EMBL" id="CAE0133367.1"/>
    </source>
</evidence>
<dbReference type="AlphaFoldDB" id="A0A6T9KRV8"/>
<gene>
    <name evidence="2" type="ORF">HERI1096_LOCUS29654</name>
    <name evidence="3" type="ORF">HERI1096_LOCUS29655</name>
</gene>